<dbReference type="Gene3D" id="1.10.10.60">
    <property type="entry name" value="Homeodomain-like"/>
    <property type="match status" value="1"/>
</dbReference>
<keyword evidence="3" id="KW-0539">Nucleus</keyword>
<feature type="region of interest" description="Disordered" evidence="4">
    <location>
        <begin position="450"/>
        <end position="478"/>
    </location>
</feature>
<organism evidence="6 7">
    <name type="scientific">Morella rubra</name>
    <name type="common">Chinese bayberry</name>
    <dbReference type="NCBI Taxonomy" id="262757"/>
    <lineage>
        <taxon>Eukaryota</taxon>
        <taxon>Viridiplantae</taxon>
        <taxon>Streptophyta</taxon>
        <taxon>Embryophyta</taxon>
        <taxon>Tracheophyta</taxon>
        <taxon>Spermatophyta</taxon>
        <taxon>Magnoliopsida</taxon>
        <taxon>eudicotyledons</taxon>
        <taxon>Gunneridae</taxon>
        <taxon>Pentapetalae</taxon>
        <taxon>rosids</taxon>
        <taxon>fabids</taxon>
        <taxon>Fagales</taxon>
        <taxon>Myricaceae</taxon>
        <taxon>Morella</taxon>
    </lineage>
</organism>
<feature type="compositionally biased region" description="Basic and acidic residues" evidence="4">
    <location>
        <begin position="542"/>
        <end position="564"/>
    </location>
</feature>
<dbReference type="SUPFAM" id="SSF47676">
    <property type="entry name" value="Conserved domain common to transcription factors TFIIS, elongin A, CRSP70"/>
    <property type="match status" value="1"/>
</dbReference>
<dbReference type="AlphaFoldDB" id="A0A6A1URU9"/>
<comment type="subcellular location">
    <subcellularLocation>
        <location evidence="1 3">Nucleus</location>
    </subcellularLocation>
</comment>
<evidence type="ECO:0000256" key="3">
    <source>
        <dbReference type="PROSITE-ProRule" id="PRU00108"/>
    </source>
</evidence>
<evidence type="ECO:0000259" key="5">
    <source>
        <dbReference type="PROSITE" id="PS50071"/>
    </source>
</evidence>
<comment type="caution">
    <text evidence="6">The sequence shown here is derived from an EMBL/GenBank/DDBJ whole genome shotgun (WGS) entry which is preliminary data.</text>
</comment>
<dbReference type="SUPFAM" id="SSF46689">
    <property type="entry name" value="Homeodomain-like"/>
    <property type="match status" value="1"/>
</dbReference>
<dbReference type="PANTHER" id="PTHR33400">
    <property type="entry name" value="ZINC FINGER CCCH DOMAIN-CONTAINING PROTEIN 6-RELATED"/>
    <property type="match status" value="1"/>
</dbReference>
<gene>
    <name evidence="6" type="ORF">CJ030_MR8G005513</name>
</gene>
<evidence type="ECO:0000313" key="6">
    <source>
        <dbReference type="EMBL" id="KAB1203099.1"/>
    </source>
</evidence>
<feature type="compositionally biased region" description="Basic and acidic residues" evidence="4">
    <location>
        <begin position="458"/>
        <end position="469"/>
    </location>
</feature>
<keyword evidence="3 6" id="KW-0371">Homeobox</keyword>
<feature type="region of interest" description="Disordered" evidence="4">
    <location>
        <begin position="706"/>
        <end position="726"/>
    </location>
</feature>
<feature type="region of interest" description="Disordered" evidence="4">
    <location>
        <begin position="536"/>
        <end position="564"/>
    </location>
</feature>
<feature type="compositionally biased region" description="Polar residues" evidence="4">
    <location>
        <begin position="973"/>
        <end position="982"/>
    </location>
</feature>
<dbReference type="EMBL" id="RXIC02000026">
    <property type="protein sequence ID" value="KAB1203099.1"/>
    <property type="molecule type" value="Genomic_DNA"/>
</dbReference>
<protein>
    <submittedName>
        <fullName evidence="6">Homeobox protein LUMINIDEPENDENS</fullName>
    </submittedName>
</protein>
<feature type="domain" description="Homeobox" evidence="5">
    <location>
        <begin position="66"/>
        <end position="126"/>
    </location>
</feature>
<dbReference type="GO" id="GO:0005634">
    <property type="term" value="C:nucleus"/>
    <property type="evidence" value="ECO:0007669"/>
    <property type="project" value="UniProtKB-SubCell"/>
</dbReference>
<dbReference type="Proteomes" id="UP000516437">
    <property type="component" value="Chromosome 8"/>
</dbReference>
<dbReference type="PANTHER" id="PTHR33400:SF6">
    <property type="entry name" value="HOMEOBOX PROTEIN LUMINIDEPENDENS"/>
    <property type="match status" value="1"/>
</dbReference>
<keyword evidence="2 3" id="KW-0238">DNA-binding</keyword>
<dbReference type="GO" id="GO:0003677">
    <property type="term" value="F:DNA binding"/>
    <property type="evidence" value="ECO:0007669"/>
    <property type="project" value="UniProtKB-UniRule"/>
</dbReference>
<evidence type="ECO:0000313" key="7">
    <source>
        <dbReference type="Proteomes" id="UP000516437"/>
    </source>
</evidence>
<dbReference type="PROSITE" id="PS50071">
    <property type="entry name" value="HOMEOBOX_2"/>
    <property type="match status" value="1"/>
</dbReference>
<keyword evidence="7" id="KW-1185">Reference proteome</keyword>
<dbReference type="InterPro" id="IPR009057">
    <property type="entry name" value="Homeodomain-like_sf"/>
</dbReference>
<feature type="region of interest" description="Disordered" evidence="4">
    <location>
        <begin position="411"/>
        <end position="434"/>
    </location>
</feature>
<feature type="compositionally biased region" description="Polar residues" evidence="4">
    <location>
        <begin position="918"/>
        <end position="947"/>
    </location>
</feature>
<feature type="compositionally biased region" description="Polar residues" evidence="4">
    <location>
        <begin position="418"/>
        <end position="430"/>
    </location>
</feature>
<accession>A0A6A1URU9</accession>
<dbReference type="InterPro" id="IPR035441">
    <property type="entry name" value="TFIIS/LEDGF_dom_sf"/>
</dbReference>
<dbReference type="SMART" id="SM00389">
    <property type="entry name" value="HOX"/>
    <property type="match status" value="1"/>
</dbReference>
<feature type="DNA-binding region" description="Homeobox" evidence="3">
    <location>
        <begin position="68"/>
        <end position="127"/>
    </location>
</feature>
<name>A0A6A1URU9_9ROSI</name>
<evidence type="ECO:0000256" key="2">
    <source>
        <dbReference type="ARBA" id="ARBA00023125"/>
    </source>
</evidence>
<sequence>MEVLKDEFSELEIGSSVDSFKTFVDSQRELFHSQIDQLQKIVVRQCKLTGVNPLSQEMAAGALSINIGKRPRDLLNPKAVKYMQSVFSIKDAITKKESREISALFGVTVTQVREFFNSQRSRVRKQVRLSREKAMRSTGFKEPHEGVIISSDPMIPIDPVPLNSIAPASVEEAVSSLTQDEALPDLEDKEKQFVEHIFLLMRKEEAFSGQVKLMEWILQIKNSSVLCWFLTKGGVMILATWLSQAAVEEQTSVLLVVLKVLCHLPLHKALPVHMSAILQSVNRLRFYRTSDISNRARVLLSKWSKLLARSQAMKKPNGMKSSSDMQDDMMLKQSIGEIMGEESWQSNIVSPEGIFAAQCGNSDNLRKLESPQALKLLPASSDDSNRKQFLGVSSSQTRERRKVQLVEQPVQKMGGRSPQVTRAASVSQGRPMSADDIQKAKMRALFMQSKYGKTGSSNDRKDAKAEGLNKRSTTHSAALNPDPKVAVQCKIEEQKKSAVLPSKISLRLEAPLDSKLRMDVKEPLWETCKRVQIPWQTPPEMTHNDNWRVGDGENSKEVEVQKNRNRREKETIYQTVLEIPSNPKDPWDIEMDYDDTLTPEIPTEQLPDADGAETQVGSNQVANSAVSLAPPTTSEFGNARTAEPDLELLAVLLKNPELVFALTSGQAGNLSSEQTVKLLDMMKAGGAGLPGGIDMLGGKVEEKVEVSLPSPTPSSNPPQTSGWRSEVTKNPFSQQTSMANRVAYSSPGLATTSLVLTEVTATSQHPASVQQVAAATMASYSLAQSTAIIPEKQLPSIVPSVHQSFPTNSRFMQTPPSEVVLTTKSLPAMATPLNNLSTAAAHSALRNENTSNIKPASVSVTLNAPARATASFPSPPFMQMPIQPQTLSQSLHPSPLFSEPRMPPPQYSRPSIRKPESVTDSWRASQGLPANSHYQASQNDYNASVGGSRQPPLQPGPWERNEYVVGDEFESWSPENSPSRTADNVLGRNFPEPRMNPGRSYRPERSGQRNFSGYRDHNRYGDRRWRDRRH</sequence>
<proteinExistence type="predicted"/>
<dbReference type="GO" id="GO:0010228">
    <property type="term" value="P:vegetative to reproductive phase transition of meristem"/>
    <property type="evidence" value="ECO:0007669"/>
    <property type="project" value="TreeGrafter"/>
</dbReference>
<feature type="compositionally biased region" description="Basic and acidic residues" evidence="4">
    <location>
        <begin position="1014"/>
        <end position="1030"/>
    </location>
</feature>
<evidence type="ECO:0000256" key="4">
    <source>
        <dbReference type="SAM" id="MobiDB-lite"/>
    </source>
</evidence>
<evidence type="ECO:0000256" key="1">
    <source>
        <dbReference type="ARBA" id="ARBA00004123"/>
    </source>
</evidence>
<feature type="region of interest" description="Disordered" evidence="4">
    <location>
        <begin position="887"/>
        <end position="1030"/>
    </location>
</feature>
<dbReference type="InterPro" id="IPR001356">
    <property type="entry name" value="HD"/>
</dbReference>
<dbReference type="OrthoDB" id="1920276at2759"/>
<reference evidence="6 7" key="1">
    <citation type="journal article" date="2019" name="Plant Biotechnol. J.">
        <title>The red bayberry genome and genetic basis of sex determination.</title>
        <authorList>
            <person name="Jia H.M."/>
            <person name="Jia H.J."/>
            <person name="Cai Q.L."/>
            <person name="Wang Y."/>
            <person name="Zhao H.B."/>
            <person name="Yang W.F."/>
            <person name="Wang G.Y."/>
            <person name="Li Y.H."/>
            <person name="Zhan D.L."/>
            <person name="Shen Y.T."/>
            <person name="Niu Q.F."/>
            <person name="Chang L."/>
            <person name="Qiu J."/>
            <person name="Zhao L."/>
            <person name="Xie H.B."/>
            <person name="Fu W.Y."/>
            <person name="Jin J."/>
            <person name="Li X.W."/>
            <person name="Jiao Y."/>
            <person name="Zhou C.C."/>
            <person name="Tu T."/>
            <person name="Chai C.Y."/>
            <person name="Gao J.L."/>
            <person name="Fan L.J."/>
            <person name="van de Weg E."/>
            <person name="Wang J.Y."/>
            <person name="Gao Z.S."/>
        </authorList>
    </citation>
    <scope>NUCLEOTIDE SEQUENCE [LARGE SCALE GENOMIC DNA]</scope>
    <source>
        <tissue evidence="6">Leaves</tissue>
    </source>
</reference>